<dbReference type="EMBL" id="VSRR010017289">
    <property type="protein sequence ID" value="MPC60209.1"/>
    <property type="molecule type" value="Genomic_DNA"/>
</dbReference>
<sequence>MLSPHKFGRADQHVLEPQPDIKGIGDMEYSPEQGMVLLSDQWNGKVYIIYMDTARVITLMQNTVVRRLAHGM</sequence>
<proteinExistence type="predicted"/>
<keyword evidence="2" id="KW-1185">Reference proteome</keyword>
<gene>
    <name evidence="1" type="ORF">E2C01_054248</name>
</gene>
<dbReference type="Proteomes" id="UP000324222">
    <property type="component" value="Unassembled WGS sequence"/>
</dbReference>
<evidence type="ECO:0000313" key="1">
    <source>
        <dbReference type="EMBL" id="MPC60209.1"/>
    </source>
</evidence>
<protein>
    <submittedName>
        <fullName evidence="1">Uncharacterized protein</fullName>
    </submittedName>
</protein>
<reference evidence="1 2" key="1">
    <citation type="submission" date="2019-05" db="EMBL/GenBank/DDBJ databases">
        <title>Another draft genome of Portunus trituberculatus and its Hox gene families provides insights of decapod evolution.</title>
        <authorList>
            <person name="Jeong J.-H."/>
            <person name="Song I."/>
            <person name="Kim S."/>
            <person name="Choi T."/>
            <person name="Kim D."/>
            <person name="Ryu S."/>
            <person name="Kim W."/>
        </authorList>
    </citation>
    <scope>NUCLEOTIDE SEQUENCE [LARGE SCALE GENOMIC DNA]</scope>
    <source>
        <tissue evidence="1">Muscle</tissue>
    </source>
</reference>
<dbReference type="AlphaFoldDB" id="A0A5B7GRH6"/>
<organism evidence="1 2">
    <name type="scientific">Portunus trituberculatus</name>
    <name type="common">Swimming crab</name>
    <name type="synonym">Neptunus trituberculatus</name>
    <dbReference type="NCBI Taxonomy" id="210409"/>
    <lineage>
        <taxon>Eukaryota</taxon>
        <taxon>Metazoa</taxon>
        <taxon>Ecdysozoa</taxon>
        <taxon>Arthropoda</taxon>
        <taxon>Crustacea</taxon>
        <taxon>Multicrustacea</taxon>
        <taxon>Malacostraca</taxon>
        <taxon>Eumalacostraca</taxon>
        <taxon>Eucarida</taxon>
        <taxon>Decapoda</taxon>
        <taxon>Pleocyemata</taxon>
        <taxon>Brachyura</taxon>
        <taxon>Eubrachyura</taxon>
        <taxon>Portunoidea</taxon>
        <taxon>Portunidae</taxon>
        <taxon>Portuninae</taxon>
        <taxon>Portunus</taxon>
    </lineage>
</organism>
<evidence type="ECO:0000313" key="2">
    <source>
        <dbReference type="Proteomes" id="UP000324222"/>
    </source>
</evidence>
<comment type="caution">
    <text evidence="1">The sequence shown here is derived from an EMBL/GenBank/DDBJ whole genome shotgun (WGS) entry which is preliminary data.</text>
</comment>
<name>A0A5B7GRH6_PORTR</name>
<accession>A0A5B7GRH6</accession>